<evidence type="ECO:0000313" key="7">
    <source>
        <dbReference type="EMBL" id="MBE9222332.1"/>
    </source>
</evidence>
<dbReference type="InterPro" id="IPR051169">
    <property type="entry name" value="NADH-Q_oxidoreductase"/>
</dbReference>
<dbReference type="PANTHER" id="PTHR42913">
    <property type="entry name" value="APOPTOSIS-INDUCING FACTOR 1"/>
    <property type="match status" value="1"/>
</dbReference>
<evidence type="ECO:0000313" key="8">
    <source>
        <dbReference type="Proteomes" id="UP000654604"/>
    </source>
</evidence>
<evidence type="ECO:0000256" key="2">
    <source>
        <dbReference type="ARBA" id="ARBA00005272"/>
    </source>
</evidence>
<evidence type="ECO:0000256" key="1">
    <source>
        <dbReference type="ARBA" id="ARBA00001974"/>
    </source>
</evidence>
<dbReference type="InterPro" id="IPR036188">
    <property type="entry name" value="FAD/NAD-bd_sf"/>
</dbReference>
<dbReference type="SUPFAM" id="SSF51905">
    <property type="entry name" value="FAD/NAD(P)-binding domain"/>
    <property type="match status" value="2"/>
</dbReference>
<dbReference type="InterPro" id="IPR023753">
    <property type="entry name" value="FAD/NAD-binding_dom"/>
</dbReference>
<comment type="caution">
    <text evidence="7">The sequence shown here is derived from an EMBL/GenBank/DDBJ whole genome shotgun (WGS) entry which is preliminary data.</text>
</comment>
<organism evidence="7 8">
    <name type="scientific">Cyanobacterium stanieri LEGE 03274</name>
    <dbReference type="NCBI Taxonomy" id="1828756"/>
    <lineage>
        <taxon>Bacteria</taxon>
        <taxon>Bacillati</taxon>
        <taxon>Cyanobacteriota</taxon>
        <taxon>Cyanophyceae</taxon>
        <taxon>Oscillatoriophycideae</taxon>
        <taxon>Chroococcales</taxon>
        <taxon>Geminocystaceae</taxon>
        <taxon>Cyanobacterium</taxon>
    </lineage>
</organism>
<name>A0ABR9V372_9CHRO</name>
<comment type="cofactor">
    <cofactor evidence="1">
        <name>FAD</name>
        <dbReference type="ChEBI" id="CHEBI:57692"/>
    </cofactor>
</comment>
<dbReference type="PRINTS" id="PR00411">
    <property type="entry name" value="PNDRDTASEI"/>
</dbReference>
<keyword evidence="4" id="KW-0274">FAD</keyword>
<dbReference type="PANTHER" id="PTHR42913:SF4">
    <property type="entry name" value="ALTERNATIVE NAD(P)H-UBIQUINONE OXIDOREDUCTASE C1, CHLOROPLASTIC_MITOCHONDRIAL"/>
    <property type="match status" value="1"/>
</dbReference>
<gene>
    <name evidence="7" type="ORF">IQ215_06440</name>
</gene>
<dbReference type="PRINTS" id="PR00368">
    <property type="entry name" value="FADPNR"/>
</dbReference>
<dbReference type="Proteomes" id="UP000654604">
    <property type="component" value="Unassembled WGS sequence"/>
</dbReference>
<reference evidence="7 8" key="1">
    <citation type="submission" date="2020-10" db="EMBL/GenBank/DDBJ databases">
        <authorList>
            <person name="Castelo-Branco R."/>
            <person name="Eusebio N."/>
            <person name="Adriana R."/>
            <person name="Vieira A."/>
            <person name="Brugerolle De Fraissinette N."/>
            <person name="Rezende De Castro R."/>
            <person name="Schneider M.P."/>
            <person name="Vasconcelos V."/>
            <person name="Leao P.N."/>
        </authorList>
    </citation>
    <scope>NUCLEOTIDE SEQUENCE [LARGE SCALE GENOMIC DNA]</scope>
    <source>
        <strain evidence="7 8">LEGE 03274</strain>
    </source>
</reference>
<proteinExistence type="inferred from homology"/>
<evidence type="ECO:0000256" key="5">
    <source>
        <dbReference type="ARBA" id="ARBA00023002"/>
    </source>
</evidence>
<comment type="similarity">
    <text evidence="2">Belongs to the NADH dehydrogenase family.</text>
</comment>
<accession>A0ABR9V372</accession>
<keyword evidence="3" id="KW-0285">Flavoprotein</keyword>
<evidence type="ECO:0000259" key="6">
    <source>
        <dbReference type="Pfam" id="PF07992"/>
    </source>
</evidence>
<dbReference type="EMBL" id="JADEWC010000010">
    <property type="protein sequence ID" value="MBE9222332.1"/>
    <property type="molecule type" value="Genomic_DNA"/>
</dbReference>
<evidence type="ECO:0000256" key="4">
    <source>
        <dbReference type="ARBA" id="ARBA00022827"/>
    </source>
</evidence>
<dbReference type="RefSeq" id="WP_193800487.1">
    <property type="nucleotide sequence ID" value="NZ_JADEWC010000010.1"/>
</dbReference>
<sequence>MASKILILGGGFGGLYTALRLQELDWEGDFPEITLVDKGDRFLFSPLLYELVTEEMQSWEVAPYYTELLEDSKINFIQDTVTGINLEQKTVTLQHNHTLEYDRLVVAFGGTTPSQTVTGAKDYALPFRTLDDAYALKEKLRQLENSEQEKIRVAIVGGGYSGVELAVKIADRLQERGKIRIIDRGDRILKQSPEFNRKTAEKALSDRKIWLDLDTEITKIEANQISLQYKNVVDTIPVDIVLWTVGTKPVKILDGLSLPQNQQGKLTINQELQVENYPEIFALGDLVESLDSDGNILPSTAQVAFQQSDYCAWNIWASLQEKPLLPFRYQPLGEMIALGIDNATLSGLGISLDGGLAYLARRFVYLYRLPTPKHQLKVGLSWLSTPFINLLSS</sequence>
<protein>
    <submittedName>
        <fullName evidence="7">NAD(P)/FAD-dependent oxidoreductase</fullName>
    </submittedName>
</protein>
<dbReference type="Pfam" id="PF07992">
    <property type="entry name" value="Pyr_redox_2"/>
    <property type="match status" value="1"/>
</dbReference>
<keyword evidence="5" id="KW-0560">Oxidoreductase</keyword>
<feature type="domain" description="FAD/NAD(P)-binding" evidence="6">
    <location>
        <begin position="4"/>
        <end position="307"/>
    </location>
</feature>
<evidence type="ECO:0000256" key="3">
    <source>
        <dbReference type="ARBA" id="ARBA00022630"/>
    </source>
</evidence>
<dbReference type="Gene3D" id="3.50.50.100">
    <property type="match status" value="1"/>
</dbReference>
<keyword evidence="8" id="KW-1185">Reference proteome</keyword>